<keyword evidence="6" id="KW-1185">Reference proteome</keyword>
<dbReference type="Proteomes" id="UP000219688">
    <property type="component" value="Unassembled WGS sequence"/>
</dbReference>
<feature type="domain" description="Alkaline phosphatase-like protein PglZ C-terminal" evidence="4">
    <location>
        <begin position="866"/>
        <end position="965"/>
    </location>
</feature>
<reference evidence="6" key="1">
    <citation type="submission" date="2017-08" db="EMBL/GenBank/DDBJ databases">
        <authorList>
            <person name="Varghese N."/>
            <person name="Submissions S."/>
        </authorList>
    </citation>
    <scope>NUCLEOTIDE SEQUENCE [LARGE SCALE GENOMIC DNA]</scope>
    <source>
        <strain evidence="6">USBA17B2</strain>
    </source>
</reference>
<evidence type="ECO:0000259" key="4">
    <source>
        <dbReference type="Pfam" id="PF25863"/>
    </source>
</evidence>
<dbReference type="NCBIfam" id="NF033446">
    <property type="entry name" value="BREX_PglZ_2"/>
    <property type="match status" value="1"/>
</dbReference>
<dbReference type="Pfam" id="PF08665">
    <property type="entry name" value="PglZ"/>
    <property type="match status" value="1"/>
</dbReference>
<feature type="compositionally biased region" description="Polar residues" evidence="1">
    <location>
        <begin position="725"/>
        <end position="735"/>
    </location>
</feature>
<evidence type="ECO:0000259" key="3">
    <source>
        <dbReference type="Pfam" id="PF25862"/>
    </source>
</evidence>
<evidence type="ECO:0000313" key="6">
    <source>
        <dbReference type="Proteomes" id="UP000219688"/>
    </source>
</evidence>
<organism evidence="5 6">
    <name type="scientific">Ornithinimicrobium cerasi</name>
    <dbReference type="NCBI Taxonomy" id="2248773"/>
    <lineage>
        <taxon>Bacteria</taxon>
        <taxon>Bacillati</taxon>
        <taxon>Actinomycetota</taxon>
        <taxon>Actinomycetes</taxon>
        <taxon>Micrococcales</taxon>
        <taxon>Ornithinimicrobiaceae</taxon>
        <taxon>Ornithinimicrobium</taxon>
    </lineage>
</organism>
<dbReference type="AlphaFoldDB" id="A0A285VI54"/>
<protein>
    <submittedName>
        <fullName evidence="5">PglZ domain-containing protein</fullName>
    </submittedName>
</protein>
<dbReference type="EMBL" id="OBQK01000002">
    <property type="protein sequence ID" value="SOC53730.1"/>
    <property type="molecule type" value="Genomic_DNA"/>
</dbReference>
<dbReference type="Pfam" id="PF25863">
    <property type="entry name" value="PglZ_C"/>
    <property type="match status" value="1"/>
</dbReference>
<feature type="region of interest" description="Disordered" evidence="1">
    <location>
        <begin position="716"/>
        <end position="747"/>
    </location>
</feature>
<dbReference type="InterPro" id="IPR058880">
    <property type="entry name" value="PglZ_N"/>
</dbReference>
<dbReference type="Pfam" id="PF25862">
    <property type="entry name" value="PglZ_1st"/>
    <property type="match status" value="1"/>
</dbReference>
<name>A0A285VI54_9MICO</name>
<accession>A0A285VI54</accession>
<dbReference type="Pfam" id="PF25861">
    <property type="entry name" value="PglZ_2nd"/>
    <property type="match status" value="1"/>
</dbReference>
<feature type="domain" description="Alkaline phosphatase-like protein PglZ second" evidence="2">
    <location>
        <begin position="187"/>
        <end position="353"/>
    </location>
</feature>
<proteinExistence type="predicted"/>
<dbReference type="InterPro" id="IPR017850">
    <property type="entry name" value="Alkaline_phosphatase_core_sf"/>
</dbReference>
<dbReference type="InterPro" id="IPR047992">
    <property type="entry name" value="BREX_PglZ"/>
</dbReference>
<gene>
    <name evidence="5" type="ORF">SAMN05421879_10291</name>
</gene>
<dbReference type="SUPFAM" id="SSF53649">
    <property type="entry name" value="Alkaline phosphatase-like"/>
    <property type="match status" value="1"/>
</dbReference>
<dbReference type="InterPro" id="IPR058882">
    <property type="entry name" value="PglZ_C"/>
</dbReference>
<dbReference type="InterPro" id="IPR058881">
    <property type="entry name" value="PglZ_2nd"/>
</dbReference>
<sequence>MTATRQERQHAGTVSLAVVRAMIDDATAHDYGPEHRDAAAVLGIYGDPSSLKPSRFDHAGVPVQVAPCVSALAVREALLTRDPNAWLVVVTDRPEEDLGVGILAHLAGHKLRTPDPWAAVRQQFSAAGLETALYADPSTRPLAHGLLLARPEAGWPPAPAGALTRDHALGSVARAWLDVPRRSLDSLGVLRWTASPGLTGRIAELRALAGDELTDATLAWVCASAGAAGTPLTHLLRRGEISDALPLGLVLGLLVGPADATSPGASAHVGLSPEEDGDTRHTRELALARLAHRWHGPAPSTASLRALGDAANQVVADLLRERVTAANARELLHRADALLGEVGAPALAERSEVLPGGLTARLHLVGDHLRAATAGLATRHQADPGSVPALVARHTQDIETAWAATARHLLAAPDRPGPADPRLAPMLAAVRLSRWLAHEEAAADEVLASLALRQGSTDAWVDAAVNDAYEGVADPALAEALTAVLAVVEAVRDRHDAQFAAALARATRDDEGTPDGYLTPPGGTDRVWLLEHLVRGAVVPLVRATPTLLLVLDGMSTSVATEIVDDVLARREGWEEALLPQAHVRATGVAVLPSLTEVSRASLLSGRLTTGQQGQEQTGHAALVSALGLRSPQVFHKKPLDTSRPGFAVADDVALAIADTSQELVTCVLNTIDDALDRSDPAGTAWTADAVKHLRPLLDRALAAGRTVVLTADHGHVVERRRGRQQSSKDASSGRSRPADVAPGEGEVLVSGPRVLKHGGTAVLPFDERLRYGPLKAGYHGGASPAEVVVPVVVLVPGPDVPDGSGLRLAPPQAPRWWDVASGEAAMVQVEVTRRPSRPAKPQPQDDSLFDTAIVEAPAAARSTHEVRLGDAVVRSDAWAQQRGVSGRVALEDEQVVAAIEALAAAPGTRLPLASLASVMALPATRAQGAVAQLQRLLNVEGYAVVRTDGPVVVLDVPLLREQFGIGG</sequence>
<evidence type="ECO:0000259" key="2">
    <source>
        <dbReference type="Pfam" id="PF25861"/>
    </source>
</evidence>
<feature type="domain" description="Alkaline phosphatase-like protein PglZ N-terminal" evidence="3">
    <location>
        <begin position="34"/>
        <end position="115"/>
    </location>
</feature>
<dbReference type="RefSeq" id="WP_097187147.1">
    <property type="nucleotide sequence ID" value="NZ_OBQK01000002.1"/>
</dbReference>
<evidence type="ECO:0000256" key="1">
    <source>
        <dbReference type="SAM" id="MobiDB-lite"/>
    </source>
</evidence>
<evidence type="ECO:0000313" key="5">
    <source>
        <dbReference type="EMBL" id="SOC53730.1"/>
    </source>
</evidence>